<organism evidence="1 2">
    <name type="scientific">Sporosarcina psychrophila</name>
    <name type="common">Bacillus psychrophilus</name>
    <dbReference type="NCBI Taxonomy" id="1476"/>
    <lineage>
        <taxon>Bacteria</taxon>
        <taxon>Bacillati</taxon>
        <taxon>Bacillota</taxon>
        <taxon>Bacilli</taxon>
        <taxon>Bacillales</taxon>
        <taxon>Caryophanaceae</taxon>
        <taxon>Sporosarcina</taxon>
    </lineage>
</organism>
<protein>
    <submittedName>
        <fullName evidence="1">Uncharacterized protein</fullName>
    </submittedName>
</protein>
<name>A0A921FVF3_SPOPS</name>
<reference evidence="1" key="2">
    <citation type="submission" date="2021-09" db="EMBL/GenBank/DDBJ databases">
        <authorList>
            <person name="Gilroy R."/>
        </authorList>
    </citation>
    <scope>NUCLEOTIDE SEQUENCE</scope>
    <source>
        <strain evidence="1">CHK171-7178</strain>
    </source>
</reference>
<proteinExistence type="predicted"/>
<evidence type="ECO:0000313" key="1">
    <source>
        <dbReference type="EMBL" id="HJF30393.1"/>
    </source>
</evidence>
<dbReference type="AlphaFoldDB" id="A0A921FVF3"/>
<accession>A0A921FVF3</accession>
<evidence type="ECO:0000313" key="2">
    <source>
        <dbReference type="Proteomes" id="UP000698173"/>
    </source>
</evidence>
<dbReference type="EMBL" id="DYWT01000019">
    <property type="protein sequence ID" value="HJF30393.1"/>
    <property type="molecule type" value="Genomic_DNA"/>
</dbReference>
<dbReference type="Proteomes" id="UP000698173">
    <property type="component" value="Unassembled WGS sequence"/>
</dbReference>
<reference evidence="1" key="1">
    <citation type="journal article" date="2021" name="PeerJ">
        <title>Extensive microbial diversity within the chicken gut microbiome revealed by metagenomics and culture.</title>
        <authorList>
            <person name="Gilroy R."/>
            <person name="Ravi A."/>
            <person name="Getino M."/>
            <person name="Pursley I."/>
            <person name="Horton D.L."/>
            <person name="Alikhan N.F."/>
            <person name="Baker D."/>
            <person name="Gharbi K."/>
            <person name="Hall N."/>
            <person name="Watson M."/>
            <person name="Adriaenssens E.M."/>
            <person name="Foster-Nyarko E."/>
            <person name="Jarju S."/>
            <person name="Secka A."/>
            <person name="Antonio M."/>
            <person name="Oren A."/>
            <person name="Chaudhuri R.R."/>
            <person name="La Ragione R."/>
            <person name="Hildebrand F."/>
            <person name="Pallen M.J."/>
        </authorList>
    </citation>
    <scope>NUCLEOTIDE SEQUENCE</scope>
    <source>
        <strain evidence="1">CHK171-7178</strain>
    </source>
</reference>
<gene>
    <name evidence="1" type="ORF">K8V56_01275</name>
</gene>
<comment type="caution">
    <text evidence="1">The sequence shown here is derived from an EMBL/GenBank/DDBJ whole genome shotgun (WGS) entry which is preliminary data.</text>
</comment>
<sequence length="165" mass="19187">MPHLDEIRRKLRKQCPTSAGEDGEEYALKWLENSQWEFVYVEQGKTDLSKSLKIYGGKRPDFIIKVDSNTFILLDAKYHSTENCTSFTLTECEIGKYRALKQFLINKNSELTFEVIFMVFPKEKDGKKFVFVSLDEFDKGECVTLASKNATKISLLNRDNLWLDH</sequence>